<reference evidence="15 16" key="1">
    <citation type="journal article" date="2012" name="Science">
        <title>Ecological populations of bacteria act as socially cohesive units of antibiotic production and resistance.</title>
        <authorList>
            <person name="Cordero O.X."/>
            <person name="Wildschutte H."/>
            <person name="Kirkup B."/>
            <person name="Proehl S."/>
            <person name="Ngo L."/>
            <person name="Hussain F."/>
            <person name="Le Roux F."/>
            <person name="Mincer T."/>
            <person name="Polz M.F."/>
        </authorList>
    </citation>
    <scope>NUCLEOTIDE SEQUENCE [LARGE SCALE GENOMIC DNA]</scope>
    <source>
        <strain evidence="15 16">FS-238</strain>
    </source>
</reference>
<evidence type="ECO:0000256" key="5">
    <source>
        <dbReference type="ARBA" id="ARBA00022605"/>
    </source>
</evidence>
<keyword evidence="16" id="KW-1185">Reference proteome</keyword>
<dbReference type="Gene3D" id="3.40.50.620">
    <property type="entry name" value="HUPs"/>
    <property type="match status" value="1"/>
</dbReference>
<evidence type="ECO:0000313" key="15">
    <source>
        <dbReference type="EMBL" id="OEE33218.1"/>
    </source>
</evidence>
<keyword evidence="8 11" id="KW-0061">Asparagine biosynthesis</keyword>
<evidence type="ECO:0000256" key="7">
    <source>
        <dbReference type="ARBA" id="ARBA00022840"/>
    </source>
</evidence>
<evidence type="ECO:0000256" key="4">
    <source>
        <dbReference type="ARBA" id="ARBA00022598"/>
    </source>
</evidence>
<evidence type="ECO:0000256" key="3">
    <source>
        <dbReference type="ARBA" id="ARBA00012737"/>
    </source>
</evidence>
<dbReference type="InterPro" id="IPR050795">
    <property type="entry name" value="Asn_Synthetase"/>
</dbReference>
<dbReference type="GO" id="GO:0005524">
    <property type="term" value="F:ATP binding"/>
    <property type="evidence" value="ECO:0007669"/>
    <property type="project" value="UniProtKB-KW"/>
</dbReference>
<dbReference type="PANTHER" id="PTHR11772">
    <property type="entry name" value="ASPARAGINE SYNTHETASE"/>
    <property type="match status" value="1"/>
</dbReference>
<dbReference type="SUPFAM" id="SSF52402">
    <property type="entry name" value="Adenine nucleotide alpha hydrolases-like"/>
    <property type="match status" value="1"/>
</dbReference>
<feature type="domain" description="Glutamine amidotransferase type-2" evidence="14">
    <location>
        <begin position="2"/>
        <end position="185"/>
    </location>
</feature>
<dbReference type="Gene3D" id="3.60.20.10">
    <property type="entry name" value="Glutamine Phosphoribosylpyrophosphate, subunit 1, domain 1"/>
    <property type="match status" value="1"/>
</dbReference>
<dbReference type="CDD" id="cd01991">
    <property type="entry name" value="Asn_synthase_B_C"/>
    <property type="match status" value="1"/>
</dbReference>
<dbReference type="Pfam" id="PF00733">
    <property type="entry name" value="Asn_synthase"/>
    <property type="match status" value="1"/>
</dbReference>
<comment type="caution">
    <text evidence="15">The sequence shown here is derived from an EMBL/GenBank/DDBJ whole genome shotgun (WGS) entry which is preliminary data.</text>
</comment>
<dbReference type="InterPro" id="IPR029055">
    <property type="entry name" value="Ntn_hydrolases_N"/>
</dbReference>
<comment type="pathway">
    <text evidence="1">Amino-acid biosynthesis; L-asparagine biosynthesis; L-asparagine from L-aspartate (L-Gln route): step 1/1.</text>
</comment>
<feature type="binding site" evidence="12">
    <location>
        <position position="264"/>
    </location>
    <ligand>
        <name>ATP</name>
        <dbReference type="ChEBI" id="CHEBI:30616"/>
    </ligand>
</feature>
<dbReference type="Pfam" id="PF13537">
    <property type="entry name" value="GATase_7"/>
    <property type="match status" value="1"/>
</dbReference>
<dbReference type="InterPro" id="IPR006426">
    <property type="entry name" value="Asn_synth_AEB"/>
</dbReference>
<evidence type="ECO:0000256" key="2">
    <source>
        <dbReference type="ARBA" id="ARBA00005752"/>
    </source>
</evidence>
<comment type="similarity">
    <text evidence="2">Belongs to the asparagine synthetase family.</text>
</comment>
<dbReference type="NCBIfam" id="NF006949">
    <property type="entry name" value="PRK09431.1"/>
    <property type="match status" value="1"/>
</dbReference>
<dbReference type="PANTHER" id="PTHR11772:SF2">
    <property type="entry name" value="ASPARAGINE SYNTHETASE [GLUTAMINE-HYDROLYZING]"/>
    <property type="match status" value="1"/>
</dbReference>
<accession>A0A853QVH8</accession>
<feature type="site" description="Important for beta-aspartyl-AMP intermediate formation" evidence="13">
    <location>
        <position position="340"/>
    </location>
</feature>
<evidence type="ECO:0000259" key="14">
    <source>
        <dbReference type="PROSITE" id="PS51278"/>
    </source>
</evidence>
<dbReference type="InterPro" id="IPR001962">
    <property type="entry name" value="Asn_synthase"/>
</dbReference>
<evidence type="ECO:0000256" key="13">
    <source>
        <dbReference type="PIRSR" id="PIRSR001589-3"/>
    </source>
</evidence>
<dbReference type="RefSeq" id="WP_017046681.1">
    <property type="nucleotide sequence ID" value="NZ_AJYS02000247.1"/>
</dbReference>
<dbReference type="InterPro" id="IPR017932">
    <property type="entry name" value="GATase_2_dom"/>
</dbReference>
<dbReference type="FunFam" id="3.40.50.620:FF:000031">
    <property type="entry name" value="Asparagine synthase B"/>
    <property type="match status" value="1"/>
</dbReference>
<dbReference type="GO" id="GO:0004066">
    <property type="term" value="F:asparagine synthase (glutamine-hydrolyzing) activity"/>
    <property type="evidence" value="ECO:0007669"/>
    <property type="project" value="UniProtKB-EC"/>
</dbReference>
<keyword evidence="9 11" id="KW-0315">Glutamine amidotransferase</keyword>
<sequence length="552" mass="61310">MCGIVAIYHQNKLKNTDQIALELAKKIRHRGPDDSSVLSLNNITLAHERLSVVGVESGRQPITSPDDSVALVVNGEIYNHHQLRTDFEDSYAFKTTSDSEVLLPLFQTYGLDMFDHINGMYGFVIYNDATGECLVARDPIGIIPLYYGYDENDVLYVASEMKAISCVCNVVSEFPPGHYLLASSGTEPEQFYKPSWKEFNNVSDNTSSAVQIRESLSAAIESHMDCEIGYGVLLSGGLDSSIISAVAQKITKEQGKKPLCSFSVGLSGSPDLVAAKEVAEHIGTIHHEVTFTVEEGIKAIEDVIYHLETYDITTIRAATPMYLMARKIKSLGLKVVLSGEGSDELFGGYLYFHKAPNAKEFHEETVRKLEQLSKFDCLRSNKAMSAWGIESRVPFLDNEFINVAMTQNPLAKMCGNGVIEKRILREAFEDILPHNIAWRQKEQFSDGVGYSWIDGIKDYVDTVATDLQLKNARLQFPVNTPLTKEGFYYRSVFESKFKNNSAVLCVPHGKTIACSTPNAILWDKAFQESADPSGRSVKSVHEEHSVALEEAI</sequence>
<keyword evidence="5 11" id="KW-0028">Amino-acid biosynthesis</keyword>
<dbReference type="EMBL" id="AJYS02000247">
    <property type="protein sequence ID" value="OEE33218.1"/>
    <property type="molecule type" value="Genomic_DNA"/>
</dbReference>
<evidence type="ECO:0000313" key="16">
    <source>
        <dbReference type="Proteomes" id="UP000094808"/>
    </source>
</evidence>
<dbReference type="Proteomes" id="UP000094808">
    <property type="component" value="Unassembled WGS sequence"/>
</dbReference>
<feature type="binding site" evidence="12">
    <location>
        <position position="98"/>
    </location>
    <ligand>
        <name>L-glutamine</name>
        <dbReference type="ChEBI" id="CHEBI:58359"/>
    </ligand>
</feature>
<evidence type="ECO:0000256" key="8">
    <source>
        <dbReference type="ARBA" id="ARBA00022888"/>
    </source>
</evidence>
<dbReference type="AlphaFoldDB" id="A0A853QVH8"/>
<keyword evidence="4" id="KW-0436">Ligase</keyword>
<keyword evidence="7 12" id="KW-0067">ATP-binding</keyword>
<dbReference type="CDD" id="cd00712">
    <property type="entry name" value="AsnB"/>
    <property type="match status" value="1"/>
</dbReference>
<feature type="binding site" evidence="12">
    <location>
        <begin position="338"/>
        <end position="339"/>
    </location>
    <ligand>
        <name>ATP</name>
        <dbReference type="ChEBI" id="CHEBI:30616"/>
    </ligand>
</feature>
<dbReference type="InterPro" id="IPR014729">
    <property type="entry name" value="Rossmann-like_a/b/a_fold"/>
</dbReference>
<keyword evidence="6 12" id="KW-0547">Nucleotide-binding</keyword>
<comment type="catalytic activity">
    <reaction evidence="10">
        <text>L-aspartate + L-glutamine + ATP + H2O = L-asparagine + L-glutamate + AMP + diphosphate + H(+)</text>
        <dbReference type="Rhea" id="RHEA:12228"/>
        <dbReference type="ChEBI" id="CHEBI:15377"/>
        <dbReference type="ChEBI" id="CHEBI:15378"/>
        <dbReference type="ChEBI" id="CHEBI:29985"/>
        <dbReference type="ChEBI" id="CHEBI:29991"/>
        <dbReference type="ChEBI" id="CHEBI:30616"/>
        <dbReference type="ChEBI" id="CHEBI:33019"/>
        <dbReference type="ChEBI" id="CHEBI:58048"/>
        <dbReference type="ChEBI" id="CHEBI:58359"/>
        <dbReference type="ChEBI" id="CHEBI:456215"/>
        <dbReference type="EC" id="6.3.5.4"/>
    </reaction>
</comment>
<evidence type="ECO:0000256" key="10">
    <source>
        <dbReference type="ARBA" id="ARBA00048741"/>
    </source>
</evidence>
<dbReference type="InterPro" id="IPR033738">
    <property type="entry name" value="AsnB_N"/>
</dbReference>
<proteinExistence type="inferred from homology"/>
<dbReference type="PROSITE" id="PS51278">
    <property type="entry name" value="GATASE_TYPE_2"/>
    <property type="match status" value="1"/>
</dbReference>
<evidence type="ECO:0000256" key="6">
    <source>
        <dbReference type="ARBA" id="ARBA00022741"/>
    </source>
</evidence>
<evidence type="ECO:0000256" key="11">
    <source>
        <dbReference type="PIRSR" id="PIRSR001589-1"/>
    </source>
</evidence>
<dbReference type="PIRSF" id="PIRSF001589">
    <property type="entry name" value="Asn_synthetase_glu-h"/>
    <property type="match status" value="1"/>
</dbReference>
<evidence type="ECO:0000256" key="12">
    <source>
        <dbReference type="PIRSR" id="PIRSR001589-2"/>
    </source>
</evidence>
<organism evidence="15 16">
    <name type="scientific">Vibrio ordalii FS-238</name>
    <dbReference type="NCBI Taxonomy" id="617133"/>
    <lineage>
        <taxon>Bacteria</taxon>
        <taxon>Pseudomonadati</taxon>
        <taxon>Pseudomonadota</taxon>
        <taxon>Gammaproteobacteria</taxon>
        <taxon>Vibrionales</taxon>
        <taxon>Vibrionaceae</taxon>
        <taxon>Vibrio</taxon>
    </lineage>
</organism>
<evidence type="ECO:0000256" key="1">
    <source>
        <dbReference type="ARBA" id="ARBA00005187"/>
    </source>
</evidence>
<dbReference type="GO" id="GO:0006529">
    <property type="term" value="P:asparagine biosynthetic process"/>
    <property type="evidence" value="ECO:0007669"/>
    <property type="project" value="UniProtKB-KW"/>
</dbReference>
<feature type="active site" description="For GATase activity" evidence="11">
    <location>
        <position position="2"/>
    </location>
</feature>
<dbReference type="SUPFAM" id="SSF56235">
    <property type="entry name" value="N-terminal nucleophile aminohydrolases (Ntn hydrolases)"/>
    <property type="match status" value="1"/>
</dbReference>
<name>A0A853QVH8_9VIBR</name>
<gene>
    <name evidence="15" type="primary">asnB</name>
    <name evidence="15" type="ORF">A1QS_01080</name>
</gene>
<dbReference type="EC" id="6.3.5.4" evidence="3"/>
<dbReference type="NCBIfam" id="TIGR01536">
    <property type="entry name" value="asn_synth_AEB"/>
    <property type="match status" value="1"/>
</dbReference>
<protein>
    <recommendedName>
        <fullName evidence="3">asparagine synthase (glutamine-hydrolyzing)</fullName>
        <ecNumber evidence="3">6.3.5.4</ecNumber>
    </recommendedName>
</protein>
<evidence type="ECO:0000256" key="9">
    <source>
        <dbReference type="ARBA" id="ARBA00022962"/>
    </source>
</evidence>
<feature type="binding site" evidence="12">
    <location>
        <position position="233"/>
    </location>
    <ligand>
        <name>ATP</name>
        <dbReference type="ChEBI" id="CHEBI:30616"/>
    </ligand>
</feature>